<dbReference type="AlphaFoldDB" id="A0A4Y2V445"/>
<accession>A0A4Y2V445</accession>
<feature type="non-terminal residue" evidence="1">
    <location>
        <position position="1"/>
    </location>
</feature>
<dbReference type="InterPro" id="IPR008042">
    <property type="entry name" value="Retrotrans_Pao"/>
</dbReference>
<dbReference type="OrthoDB" id="10051210at2759"/>
<dbReference type="Pfam" id="PF05380">
    <property type="entry name" value="Peptidase_A17"/>
    <property type="match status" value="1"/>
</dbReference>
<dbReference type="PANTHER" id="PTHR47331">
    <property type="entry name" value="PHD-TYPE DOMAIN-CONTAINING PROTEIN"/>
    <property type="match status" value="1"/>
</dbReference>
<dbReference type="EMBL" id="BGPR01042208">
    <property type="protein sequence ID" value="GBO18610.1"/>
    <property type="molecule type" value="Genomic_DNA"/>
</dbReference>
<reference evidence="1 2" key="1">
    <citation type="journal article" date="2019" name="Sci. Rep.">
        <title>Orb-weaving spider Araneus ventricosus genome elucidates the spidroin gene catalogue.</title>
        <authorList>
            <person name="Kono N."/>
            <person name="Nakamura H."/>
            <person name="Ohtoshi R."/>
            <person name="Moran D.A.P."/>
            <person name="Shinohara A."/>
            <person name="Yoshida Y."/>
            <person name="Fujiwara M."/>
            <person name="Mori M."/>
            <person name="Tomita M."/>
            <person name="Arakawa K."/>
        </authorList>
    </citation>
    <scope>NUCLEOTIDE SEQUENCE [LARGE SCALE GENOMIC DNA]</scope>
</reference>
<evidence type="ECO:0000313" key="2">
    <source>
        <dbReference type="Proteomes" id="UP000499080"/>
    </source>
</evidence>
<dbReference type="Proteomes" id="UP000499080">
    <property type="component" value="Unassembled WGS sequence"/>
</dbReference>
<gene>
    <name evidence="1" type="ORF">AVEN_55102_1</name>
</gene>
<evidence type="ECO:0008006" key="3">
    <source>
        <dbReference type="Google" id="ProtNLM"/>
    </source>
</evidence>
<keyword evidence="2" id="KW-1185">Reference proteome</keyword>
<evidence type="ECO:0000313" key="1">
    <source>
        <dbReference type="EMBL" id="GBO18610.1"/>
    </source>
</evidence>
<comment type="caution">
    <text evidence="1">The sequence shown here is derived from an EMBL/GenBank/DDBJ whole genome shotgun (WGS) entry which is preliminary data.</text>
</comment>
<proteinExistence type="predicted"/>
<protein>
    <recommendedName>
        <fullName evidence="3">RNase H type-1 domain-containing protein</fullName>
    </recommendedName>
</protein>
<name>A0A4Y2V445_ARAVE</name>
<organism evidence="1 2">
    <name type="scientific">Araneus ventricosus</name>
    <name type="common">Orbweaver spider</name>
    <name type="synonym">Epeira ventricosa</name>
    <dbReference type="NCBI Taxonomy" id="182803"/>
    <lineage>
        <taxon>Eukaryota</taxon>
        <taxon>Metazoa</taxon>
        <taxon>Ecdysozoa</taxon>
        <taxon>Arthropoda</taxon>
        <taxon>Chelicerata</taxon>
        <taxon>Arachnida</taxon>
        <taxon>Araneae</taxon>
        <taxon>Araneomorphae</taxon>
        <taxon>Entelegynae</taxon>
        <taxon>Araneoidea</taxon>
        <taxon>Araneidae</taxon>
        <taxon>Araneus</taxon>
    </lineage>
</organism>
<sequence length="140" mass="16062">CLWCVVYLRCITIANHVKVSLLCSKFKATPFKSVTIPRLELCASEFLSKLISKAVSSLNLKIDKTYLYSDSTIVLSWINTSSDLLKVFVSNKISRIQELMKDLSWHYVKTSENPADIISRGMTPQKLWDNSLWWNGPQFL</sequence>